<dbReference type="Proteomes" id="UP000614601">
    <property type="component" value="Unassembled WGS sequence"/>
</dbReference>
<proteinExistence type="predicted"/>
<reference evidence="2" key="1">
    <citation type="submission" date="2020-09" db="EMBL/GenBank/DDBJ databases">
        <authorList>
            <person name="Kikuchi T."/>
        </authorList>
    </citation>
    <scope>NUCLEOTIDE SEQUENCE</scope>
    <source>
        <strain evidence="2">SH1</strain>
    </source>
</reference>
<dbReference type="AlphaFoldDB" id="A0A811KDM6"/>
<feature type="region of interest" description="Disordered" evidence="1">
    <location>
        <begin position="100"/>
        <end position="252"/>
    </location>
</feature>
<organism evidence="2 3">
    <name type="scientific">Bursaphelenchus okinawaensis</name>
    <dbReference type="NCBI Taxonomy" id="465554"/>
    <lineage>
        <taxon>Eukaryota</taxon>
        <taxon>Metazoa</taxon>
        <taxon>Ecdysozoa</taxon>
        <taxon>Nematoda</taxon>
        <taxon>Chromadorea</taxon>
        <taxon>Rhabditida</taxon>
        <taxon>Tylenchina</taxon>
        <taxon>Tylenchomorpha</taxon>
        <taxon>Aphelenchoidea</taxon>
        <taxon>Aphelenchoididae</taxon>
        <taxon>Bursaphelenchus</taxon>
    </lineage>
</organism>
<evidence type="ECO:0000313" key="2">
    <source>
        <dbReference type="EMBL" id="CAD5213843.1"/>
    </source>
</evidence>
<name>A0A811KDM6_9BILA</name>
<dbReference type="Proteomes" id="UP000783686">
    <property type="component" value="Unassembled WGS sequence"/>
</dbReference>
<evidence type="ECO:0000256" key="1">
    <source>
        <dbReference type="SAM" id="MobiDB-lite"/>
    </source>
</evidence>
<feature type="compositionally biased region" description="Polar residues" evidence="1">
    <location>
        <begin position="175"/>
        <end position="214"/>
    </location>
</feature>
<gene>
    <name evidence="2" type="ORF">BOKJ2_LOCUS5295</name>
</gene>
<feature type="compositionally biased region" description="Polar residues" evidence="1">
    <location>
        <begin position="156"/>
        <end position="167"/>
    </location>
</feature>
<feature type="region of interest" description="Disordered" evidence="1">
    <location>
        <begin position="44"/>
        <end position="84"/>
    </location>
</feature>
<dbReference type="EMBL" id="CAJFDH010000003">
    <property type="protein sequence ID" value="CAD5213843.1"/>
    <property type="molecule type" value="Genomic_DNA"/>
</dbReference>
<keyword evidence="3" id="KW-1185">Reference proteome</keyword>
<evidence type="ECO:0000313" key="3">
    <source>
        <dbReference type="Proteomes" id="UP000614601"/>
    </source>
</evidence>
<sequence>MGQELVNKEELARKMGVCLNFKLTPGGGFLRTTPAERAEILANLGKENKEEVTPKAEPKPEPYPQVKADPYIKKEHGGAGFCGGRDIKREVKAERWVKQELGCSSHRAEPSRRQPYQTNISGRDEVRDRGQKKPFNSVEPQVPRKFINTEPGLEETGSSRWQPNQPANHRRHAANQRQPANPRPSTKASQPTKPHQSTKPSRSTKPNQPAKPSQPTRPRPPAKMGPSFEELMAIAAKKQAEPFTLPSRPVPKPFTVKQEVFNEDEWRQMREEKKEKKRAMMLVKQEPAEEPLLEPPVIMRRIKEEPVEEPVPTPAVIMKSIKKEPFDPFLAEMELQIGAYEMERGLQQ</sequence>
<comment type="caution">
    <text evidence="2">The sequence shown here is derived from an EMBL/GenBank/DDBJ whole genome shotgun (WGS) entry which is preliminary data.</text>
</comment>
<protein>
    <submittedName>
        <fullName evidence="2">Uncharacterized protein</fullName>
    </submittedName>
</protein>
<feature type="compositionally biased region" description="Basic and acidic residues" evidence="1">
    <location>
        <begin position="46"/>
        <end position="60"/>
    </location>
</feature>
<feature type="compositionally biased region" description="Basic and acidic residues" evidence="1">
    <location>
        <begin position="122"/>
        <end position="131"/>
    </location>
</feature>
<accession>A0A811KDM6</accession>
<dbReference type="EMBL" id="CAJFCW020000003">
    <property type="protein sequence ID" value="CAG9101658.1"/>
    <property type="molecule type" value="Genomic_DNA"/>
</dbReference>